<gene>
    <name evidence="3" type="ORF">HK105_207574</name>
</gene>
<keyword evidence="1" id="KW-0175">Coiled coil</keyword>
<evidence type="ECO:0000256" key="2">
    <source>
        <dbReference type="SAM" id="MobiDB-lite"/>
    </source>
</evidence>
<organism evidence="3 4">
    <name type="scientific">Polyrhizophydium stewartii</name>
    <dbReference type="NCBI Taxonomy" id="2732419"/>
    <lineage>
        <taxon>Eukaryota</taxon>
        <taxon>Fungi</taxon>
        <taxon>Fungi incertae sedis</taxon>
        <taxon>Chytridiomycota</taxon>
        <taxon>Chytridiomycota incertae sedis</taxon>
        <taxon>Chytridiomycetes</taxon>
        <taxon>Rhizophydiales</taxon>
        <taxon>Rhizophydiales incertae sedis</taxon>
        <taxon>Polyrhizophydium</taxon>
    </lineage>
</organism>
<evidence type="ECO:0000313" key="3">
    <source>
        <dbReference type="EMBL" id="KAL2912903.1"/>
    </source>
</evidence>
<comment type="caution">
    <text evidence="3">The sequence shown here is derived from an EMBL/GenBank/DDBJ whole genome shotgun (WGS) entry which is preliminary data.</text>
</comment>
<feature type="coiled-coil region" evidence="1">
    <location>
        <begin position="65"/>
        <end position="92"/>
    </location>
</feature>
<feature type="region of interest" description="Disordered" evidence="2">
    <location>
        <begin position="100"/>
        <end position="128"/>
    </location>
</feature>
<keyword evidence="4" id="KW-1185">Reference proteome</keyword>
<evidence type="ECO:0000256" key="1">
    <source>
        <dbReference type="SAM" id="Coils"/>
    </source>
</evidence>
<proteinExistence type="predicted"/>
<accession>A0ABR4N0A5</accession>
<name>A0ABR4N0A5_9FUNG</name>
<dbReference type="Proteomes" id="UP001527925">
    <property type="component" value="Unassembled WGS sequence"/>
</dbReference>
<dbReference type="EMBL" id="JADGIZ020000055">
    <property type="protein sequence ID" value="KAL2912903.1"/>
    <property type="molecule type" value="Genomic_DNA"/>
</dbReference>
<reference evidence="3 4" key="1">
    <citation type="submission" date="2023-09" db="EMBL/GenBank/DDBJ databases">
        <title>Pangenome analysis of Batrachochytrium dendrobatidis and related Chytrids.</title>
        <authorList>
            <person name="Yacoub M.N."/>
            <person name="Stajich J.E."/>
            <person name="James T.Y."/>
        </authorList>
    </citation>
    <scope>NUCLEOTIDE SEQUENCE [LARGE SCALE GENOMIC DNA]</scope>
    <source>
        <strain evidence="3 4">JEL0888</strain>
    </source>
</reference>
<evidence type="ECO:0000313" key="4">
    <source>
        <dbReference type="Proteomes" id="UP001527925"/>
    </source>
</evidence>
<protein>
    <submittedName>
        <fullName evidence="3">Uncharacterized protein</fullName>
    </submittedName>
</protein>
<sequence>MDTPHAALATALAAALGQLDPATLQSVAAMLARLTAAVDAQPKDSDVLDRIASLEDSHRRTQDRATQLAARVAALQAAVERLEADNKRLCAEVAALRQPPSAAAPPAGRTDPPAPYRRTNGFRPDATNEWDRMPAEIQNKILDAAGPFTKFVNGLLLKAELLALSQKQREQVWQDANDVDWQGDVKSLPSVDIASRSLNITSRSFFVCIQDDSWRKMQVALRNGWIDLLDFSKPKHLAFAGIRRRFLAARGPD</sequence>